<dbReference type="PANTHER" id="PTHR39189:SF1">
    <property type="entry name" value="UPF0173 METAL-DEPENDENT HYDROLASE YTKL"/>
    <property type="match status" value="1"/>
</dbReference>
<dbReference type="PANTHER" id="PTHR39189">
    <property type="entry name" value="UPF0173 METAL-DEPENDENT HYDROLASE YTKL"/>
    <property type="match status" value="1"/>
</dbReference>
<accession>A0A857MQM0</accession>
<name>A0A857MQM0_9BACT</name>
<dbReference type="EMBL" id="CP045921">
    <property type="protein sequence ID" value="QHN43351.1"/>
    <property type="molecule type" value="Genomic_DNA"/>
</dbReference>
<dbReference type="SUPFAM" id="SSF56281">
    <property type="entry name" value="Metallo-hydrolase/oxidoreductase"/>
    <property type="match status" value="1"/>
</dbReference>
<dbReference type="Gene3D" id="3.60.15.10">
    <property type="entry name" value="Ribonuclease Z/Hydroxyacylglutathione hydrolase-like"/>
    <property type="match status" value="1"/>
</dbReference>
<keyword evidence="2" id="KW-1185">Reference proteome</keyword>
<gene>
    <name evidence="1" type="ORF">GII36_01090</name>
</gene>
<dbReference type="KEGG" id="mama:GII36_01090"/>
<dbReference type="Pfam" id="PF13483">
    <property type="entry name" value="Lactamase_B_3"/>
    <property type="match status" value="1"/>
</dbReference>
<keyword evidence="1" id="KW-0378">Hydrolase</keyword>
<reference evidence="1" key="1">
    <citation type="journal article" date="2021" name="Nat. Microbiol.">
        <title>Cocultivation of an ultrasmall environmental parasitic bacterium with lytic ability against bacteria associated with wastewater foams.</title>
        <authorList>
            <person name="Batinovic S."/>
            <person name="Rose J.J.A."/>
            <person name="Ratcliffe J."/>
            <person name="Seviour R.J."/>
            <person name="Petrovski S."/>
        </authorList>
    </citation>
    <scope>NUCLEOTIDE SEQUENCE</scope>
    <source>
        <strain evidence="1">JR1</strain>
    </source>
</reference>
<dbReference type="Proteomes" id="UP001059824">
    <property type="component" value="Chromosome"/>
</dbReference>
<proteinExistence type="predicted"/>
<dbReference type="AlphaFoldDB" id="A0A857MQM0"/>
<dbReference type="InterPro" id="IPR036866">
    <property type="entry name" value="RibonucZ/Hydroxyglut_hydro"/>
</dbReference>
<organism evidence="1 2">
    <name type="scientific">Candidatus Mycosynbacter amalyticus</name>
    <dbReference type="NCBI Taxonomy" id="2665156"/>
    <lineage>
        <taxon>Bacteria</taxon>
        <taxon>Candidatus Saccharimonadota</taxon>
        <taxon>Candidatus Saccharimonadota incertae sedis</taxon>
        <taxon>Candidatus Mycosynbacter</taxon>
    </lineage>
</organism>
<evidence type="ECO:0000313" key="1">
    <source>
        <dbReference type="EMBL" id="QHN43351.1"/>
    </source>
</evidence>
<dbReference type="GO" id="GO:0016787">
    <property type="term" value="F:hydrolase activity"/>
    <property type="evidence" value="ECO:0007669"/>
    <property type="project" value="UniProtKB-KW"/>
</dbReference>
<sequence>MFEIEYKGGSTVVLSTKNTTVVADPKTSLVGLKDTNTKDAIELGTEVRFLVNNPDAKLVIEGPGEYEIGDFSLSGVPAQRHIDTEDQEKLATVYRIGVGEVHIALLGNIAPKLTEDELEAIGVIDILVLPVGGGGYTLDATSAATIVRQIEPKVVIPVHYADSALTYEVPQDTLDTFTKELGAPVEEGGSKYKVKSAGAIPQSLTVITLARS</sequence>
<protein>
    <submittedName>
        <fullName evidence="1">Zn-dependent hydrolase</fullName>
    </submittedName>
</protein>
<evidence type="ECO:0000313" key="2">
    <source>
        <dbReference type="Proteomes" id="UP001059824"/>
    </source>
</evidence>